<name>A0A1G7REY0_9EURY</name>
<dbReference type="NCBIfam" id="TIGR01451">
    <property type="entry name" value="B_ant_repeat"/>
    <property type="match status" value="1"/>
</dbReference>
<dbReference type="InterPro" id="IPR011635">
    <property type="entry name" value="CARDB"/>
</dbReference>
<gene>
    <name evidence="3" type="ORF">SAMN04488067_11521</name>
</gene>
<evidence type="ECO:0000313" key="3">
    <source>
        <dbReference type="EMBL" id="SDG09205.1"/>
    </source>
</evidence>
<keyword evidence="4" id="KW-1185">Reference proteome</keyword>
<dbReference type="AlphaFoldDB" id="A0A1G7REY0"/>
<dbReference type="RefSeq" id="WP_149799651.1">
    <property type="nucleotide sequence ID" value="NZ_FNBO01000015.1"/>
</dbReference>
<dbReference type="Gene3D" id="2.60.40.10">
    <property type="entry name" value="Immunoglobulins"/>
    <property type="match status" value="2"/>
</dbReference>
<keyword evidence="1" id="KW-0812">Transmembrane</keyword>
<keyword evidence="1" id="KW-0472">Membrane</keyword>
<sequence length="600" mass="63175">MSRIRTVAVLLLVASLLATGTVVAQQANDTVRGDPDIEAFAPETAFVPGEESTLQVSLNNRGDIDAQGADNLESEVVTAHETTARILTGDAANREVPFDVRTGEQTVGDVARGVTGPIEFTVVPDEDAEPGVYRVPIELEYRNVERAEVDDGSTVRDEEIVTETVYVSVEITDRAQFAVVDVDGAVQAGDNGLVDVTLRNVRNETAREASVAANPIDPDLSFATDAGTTETYVGAWEPGENRTFTYRLAAAGEATARASTLEFEVDYRDAERADAAARTVRTGVTPLSRQAFIAEGLNSTLRVGEDGSFTVEVRNRGPRDIEDAVVVFSNEAPAPDGVGQETVQSDPNIVPRSTRDTIGDLAVGETATATFDAGLRTDANPGERTVNVAVRYRGIGTDEGVSANKGDDGTVSLVSTSSAGDVIVSDTLDVVVDVAPEADVFSVSPAEPNATDPSSVTPGSTVRYDAVVRNTGPDPISNVQAKLFVDSPLSSSDDEAFVTSLDPGEETTVTFEVEVAGGATPKTYAAAVDFRYDDADGDEQLSDTYRLPVEVVEDDENGALSSPLGIVALLGVVAVGGALVWQRGRVSGAISGLRSRLRSR</sequence>
<evidence type="ECO:0000256" key="1">
    <source>
        <dbReference type="SAM" id="Phobius"/>
    </source>
</evidence>
<evidence type="ECO:0000313" key="4">
    <source>
        <dbReference type="Proteomes" id="UP000324020"/>
    </source>
</evidence>
<dbReference type="PANTHER" id="PTHR35902">
    <property type="entry name" value="S-LAYER DOMAIN-LIKE PROTEIN-RELATED"/>
    <property type="match status" value="1"/>
</dbReference>
<proteinExistence type="predicted"/>
<dbReference type="Pfam" id="PF07705">
    <property type="entry name" value="CARDB"/>
    <property type="match status" value="1"/>
</dbReference>
<accession>A0A1G7REY0</accession>
<keyword evidence="1" id="KW-1133">Transmembrane helix</keyword>
<dbReference type="EMBL" id="FNBO01000015">
    <property type="protein sequence ID" value="SDG09205.1"/>
    <property type="molecule type" value="Genomic_DNA"/>
</dbReference>
<dbReference type="PANTHER" id="PTHR35902:SF3">
    <property type="entry name" value="NPCBM-ASSOCIATED, NEW3 DOMAIN OF ALPHA-GALACTOSIDASE"/>
    <property type="match status" value="1"/>
</dbReference>
<protein>
    <submittedName>
        <fullName evidence="3">Conserved repeat domain-containing protein</fullName>
    </submittedName>
</protein>
<feature type="domain" description="CARDB" evidence="2">
    <location>
        <begin position="449"/>
        <end position="529"/>
    </location>
</feature>
<evidence type="ECO:0000259" key="2">
    <source>
        <dbReference type="Pfam" id="PF07705"/>
    </source>
</evidence>
<dbReference type="Proteomes" id="UP000324020">
    <property type="component" value="Unassembled WGS sequence"/>
</dbReference>
<feature type="transmembrane region" description="Helical" evidence="1">
    <location>
        <begin position="560"/>
        <end position="581"/>
    </location>
</feature>
<reference evidence="3 4" key="1">
    <citation type="submission" date="2016-10" db="EMBL/GenBank/DDBJ databases">
        <authorList>
            <person name="Varghese N."/>
            <person name="Submissions S."/>
        </authorList>
    </citation>
    <scope>NUCLEOTIDE SEQUENCE [LARGE SCALE GENOMIC DNA]</scope>
    <source>
        <strain evidence="3 4">CGMCC 1.3527</strain>
    </source>
</reference>
<dbReference type="OrthoDB" id="56770at2157"/>
<organism evidence="3 4">
    <name type="scientific">Halorubrum xinjiangense</name>
    <dbReference type="NCBI Taxonomy" id="261291"/>
    <lineage>
        <taxon>Archaea</taxon>
        <taxon>Methanobacteriati</taxon>
        <taxon>Methanobacteriota</taxon>
        <taxon>Stenosarchaea group</taxon>
        <taxon>Halobacteria</taxon>
        <taxon>Halobacteriales</taxon>
        <taxon>Haloferacaceae</taxon>
        <taxon>Halorubrum</taxon>
    </lineage>
</organism>
<dbReference type="InterPro" id="IPR013783">
    <property type="entry name" value="Ig-like_fold"/>
</dbReference>
<dbReference type="InterPro" id="IPR047589">
    <property type="entry name" value="DUF11_rpt"/>
</dbReference>